<organism evidence="2 3">
    <name type="scientific">Oceanibaculum indicum</name>
    <dbReference type="NCBI Taxonomy" id="526216"/>
    <lineage>
        <taxon>Bacteria</taxon>
        <taxon>Pseudomonadati</taxon>
        <taxon>Pseudomonadota</taxon>
        <taxon>Alphaproteobacteria</taxon>
        <taxon>Rhodospirillales</taxon>
        <taxon>Oceanibaculaceae</taxon>
        <taxon>Oceanibaculum</taxon>
    </lineage>
</organism>
<dbReference type="AlphaFoldDB" id="A0A420WA15"/>
<dbReference type="EMBL" id="RBIG01000011">
    <property type="protein sequence ID" value="RKQ64135.1"/>
    <property type="molecule type" value="Genomic_DNA"/>
</dbReference>
<proteinExistence type="predicted"/>
<evidence type="ECO:0000259" key="1">
    <source>
        <dbReference type="Pfam" id="PF12728"/>
    </source>
</evidence>
<feature type="domain" description="Helix-turn-helix" evidence="1">
    <location>
        <begin position="24"/>
        <end position="71"/>
    </location>
</feature>
<dbReference type="Pfam" id="PF12728">
    <property type="entry name" value="HTH_17"/>
    <property type="match status" value="1"/>
</dbReference>
<dbReference type="Proteomes" id="UP000277424">
    <property type="component" value="Unassembled WGS sequence"/>
</dbReference>
<evidence type="ECO:0000313" key="3">
    <source>
        <dbReference type="Proteomes" id="UP000277424"/>
    </source>
</evidence>
<accession>A0A420WA15</accession>
<comment type="caution">
    <text evidence="2">The sequence shown here is derived from an EMBL/GenBank/DDBJ whole genome shotgun (WGS) entry which is preliminary data.</text>
</comment>
<dbReference type="InterPro" id="IPR041657">
    <property type="entry name" value="HTH_17"/>
</dbReference>
<dbReference type="RefSeq" id="WP_183078039.1">
    <property type="nucleotide sequence ID" value="NZ_RBIG01000011.1"/>
</dbReference>
<name>A0A420WA15_9PROT</name>
<evidence type="ECO:0000313" key="2">
    <source>
        <dbReference type="EMBL" id="RKQ64135.1"/>
    </source>
</evidence>
<dbReference type="InterPro" id="IPR009061">
    <property type="entry name" value="DNA-bd_dom_put_sf"/>
</dbReference>
<gene>
    <name evidence="2" type="ORF">BCL74_3676</name>
</gene>
<protein>
    <recommendedName>
        <fullName evidence="1">Helix-turn-helix domain-containing protein</fullName>
    </recommendedName>
</protein>
<dbReference type="SUPFAM" id="SSF46955">
    <property type="entry name" value="Putative DNA-binding domain"/>
    <property type="match status" value="1"/>
</dbReference>
<reference evidence="2 3" key="1">
    <citation type="submission" date="2018-10" db="EMBL/GenBank/DDBJ databases">
        <title>Comparative analysis of microorganisms from saline springs in Andes Mountain Range, Colombia.</title>
        <authorList>
            <person name="Rubin E."/>
        </authorList>
    </citation>
    <scope>NUCLEOTIDE SEQUENCE [LARGE SCALE GENOMIC DNA]</scope>
    <source>
        <strain evidence="2 3">USBA 36</strain>
    </source>
</reference>
<sequence length="82" mass="9175">MSIQLAETAPSRDPDYLDRLIGEQEAASFIGYTVRALQNWRVRGGGPKFVKVSARSIRYRRRDLIAWAESHLVQNTSQGAAA</sequence>